<dbReference type="Proteomes" id="UP001427805">
    <property type="component" value="Unassembled WGS sequence"/>
</dbReference>
<dbReference type="RefSeq" id="WP_346246535.1">
    <property type="nucleotide sequence ID" value="NZ_JBDIZK010000005.1"/>
</dbReference>
<evidence type="ECO:0000313" key="2">
    <source>
        <dbReference type="Proteomes" id="UP001427805"/>
    </source>
</evidence>
<evidence type="ECO:0000313" key="1">
    <source>
        <dbReference type="EMBL" id="MEN3747536.1"/>
    </source>
</evidence>
<proteinExistence type="predicted"/>
<protein>
    <submittedName>
        <fullName evidence="1">Uncharacterized protein</fullName>
    </submittedName>
</protein>
<organism evidence="1 2">
    <name type="scientific">Sphingomonas rustica</name>
    <dbReference type="NCBI Taxonomy" id="3103142"/>
    <lineage>
        <taxon>Bacteria</taxon>
        <taxon>Pseudomonadati</taxon>
        <taxon>Pseudomonadota</taxon>
        <taxon>Alphaproteobacteria</taxon>
        <taxon>Sphingomonadales</taxon>
        <taxon>Sphingomonadaceae</taxon>
        <taxon>Sphingomonas</taxon>
    </lineage>
</organism>
<reference evidence="1 2" key="1">
    <citation type="submission" date="2024-05" db="EMBL/GenBank/DDBJ databases">
        <title>Sphingomonas sp. HF-S3 16S ribosomal RNA gene Genome sequencing and assembly.</title>
        <authorList>
            <person name="Lee H."/>
        </authorList>
    </citation>
    <scope>NUCLEOTIDE SEQUENCE [LARGE SCALE GENOMIC DNA]</scope>
    <source>
        <strain evidence="1 2">HF-S3</strain>
    </source>
</reference>
<sequence>MSDREDLAYYMRRAKREREVGNCCEDNSAALAHFRLAEEYERRAAAMAARTAPTLWL</sequence>
<gene>
    <name evidence="1" type="ORF">TPR58_10185</name>
</gene>
<keyword evidence="2" id="KW-1185">Reference proteome</keyword>
<comment type="caution">
    <text evidence="1">The sequence shown here is derived from an EMBL/GenBank/DDBJ whole genome shotgun (WGS) entry which is preliminary data.</text>
</comment>
<name>A0ABV0BAC3_9SPHN</name>
<dbReference type="EMBL" id="JBDIZK010000005">
    <property type="protein sequence ID" value="MEN3747536.1"/>
    <property type="molecule type" value="Genomic_DNA"/>
</dbReference>
<accession>A0ABV0BAC3</accession>